<dbReference type="PIRSF" id="PIRSF000166">
    <property type="entry name" value="Coproporphyri_ox"/>
    <property type="match status" value="1"/>
</dbReference>
<dbReference type="OrthoDB" id="9777553at2"/>
<protein>
    <recommendedName>
        <fullName evidence="4">coproporphyrinogen oxidase</fullName>
        <ecNumber evidence="4">1.3.3.3</ecNumber>
    </recommendedName>
</protein>
<dbReference type="GO" id="GO:0006782">
    <property type="term" value="P:protoporphyrinogen IX biosynthetic process"/>
    <property type="evidence" value="ECO:0007669"/>
    <property type="project" value="TreeGrafter"/>
</dbReference>
<comment type="pathway">
    <text evidence="1">Porphyrin-containing compound metabolism; protoporphyrin-IX biosynthesis; protoporphyrinogen-IX from coproporphyrinogen-III (O2 route): step 1/1.</text>
</comment>
<comment type="subunit">
    <text evidence="3">Homodimer.</text>
</comment>
<gene>
    <name evidence="8" type="ORF">SAMN04488132_101451</name>
</gene>
<dbReference type="SUPFAM" id="SSF102886">
    <property type="entry name" value="Coproporphyrinogen III oxidase"/>
    <property type="match status" value="1"/>
</dbReference>
<dbReference type="AlphaFoldDB" id="A0A1T4K544"/>
<dbReference type="InterPro" id="IPR001260">
    <property type="entry name" value="Coprogen_oxidase_aer"/>
</dbReference>
<sequence>MSVYKTETREFRGRWIDYIHDLQDTICAALENTDGKARFRQDEWERAEGRGGGGRTRVMEKGNVFEKAGVNTSVVYGKVTDKMRSQLQIDGSKWFACGLSLVLHPLNPYVPTTHANWRYFELYDENDNVKDRWFGGGSDLTPYYLFEEDAKHFHQTIKNAQDHFGTDLYPDYKKRCDVYFTNTHRNNEMRGIGGVFYDHLRPADDTDAERLFDFQRANGNNFLSSYLPIVEKRKDMPYGEREIQWQEIRRGRYAEFNLVHDRGTLFGLKTNGRTESILMSLPPRAQWIYDHQPETGSPEDKLLQACLHPVQWA</sequence>
<dbReference type="PANTHER" id="PTHR10755:SF0">
    <property type="entry name" value="OXYGEN-DEPENDENT COPROPORPHYRINOGEN-III OXIDASE, MITOCHONDRIAL"/>
    <property type="match status" value="1"/>
</dbReference>
<dbReference type="PRINTS" id="PR00073">
    <property type="entry name" value="COPRGNOXDASE"/>
</dbReference>
<dbReference type="Proteomes" id="UP000190888">
    <property type="component" value="Unassembled WGS sequence"/>
</dbReference>
<dbReference type="STRING" id="413434.SAMN04488132_101451"/>
<dbReference type="Pfam" id="PF01218">
    <property type="entry name" value="Coprogen_oxidas"/>
    <property type="match status" value="1"/>
</dbReference>
<evidence type="ECO:0000256" key="6">
    <source>
        <dbReference type="ARBA" id="ARBA00023133"/>
    </source>
</evidence>
<dbReference type="PANTHER" id="PTHR10755">
    <property type="entry name" value="COPROPORPHYRINOGEN III OXIDASE, MITOCHONDRIAL"/>
    <property type="match status" value="1"/>
</dbReference>
<dbReference type="EC" id="1.3.3.3" evidence="4"/>
<evidence type="ECO:0000256" key="2">
    <source>
        <dbReference type="ARBA" id="ARBA00010644"/>
    </source>
</evidence>
<dbReference type="GO" id="GO:0005737">
    <property type="term" value="C:cytoplasm"/>
    <property type="evidence" value="ECO:0007669"/>
    <property type="project" value="TreeGrafter"/>
</dbReference>
<keyword evidence="6" id="KW-0350">Heme biosynthesis</keyword>
<evidence type="ECO:0000256" key="7">
    <source>
        <dbReference type="ARBA" id="ARBA00023244"/>
    </source>
</evidence>
<evidence type="ECO:0000313" key="9">
    <source>
        <dbReference type="Proteomes" id="UP000190888"/>
    </source>
</evidence>
<dbReference type="Gene3D" id="3.40.1500.10">
    <property type="entry name" value="Coproporphyrinogen III oxidase, aerobic"/>
    <property type="match status" value="1"/>
</dbReference>
<name>A0A1T4K544_9BACT</name>
<dbReference type="EMBL" id="FUWH01000001">
    <property type="protein sequence ID" value="SJZ37541.1"/>
    <property type="molecule type" value="Genomic_DNA"/>
</dbReference>
<evidence type="ECO:0000256" key="5">
    <source>
        <dbReference type="ARBA" id="ARBA00023002"/>
    </source>
</evidence>
<reference evidence="8 9" key="1">
    <citation type="submission" date="2017-02" db="EMBL/GenBank/DDBJ databases">
        <authorList>
            <person name="Peterson S.W."/>
        </authorList>
    </citation>
    <scope>NUCLEOTIDE SEQUENCE [LARGE SCALE GENOMIC DNA]</scope>
    <source>
        <strain evidence="8 9">DSM 22335</strain>
    </source>
</reference>
<evidence type="ECO:0000256" key="1">
    <source>
        <dbReference type="ARBA" id="ARBA00005168"/>
    </source>
</evidence>
<keyword evidence="7" id="KW-0627">Porphyrin biosynthesis</keyword>
<evidence type="ECO:0000256" key="4">
    <source>
        <dbReference type="ARBA" id="ARBA00012869"/>
    </source>
</evidence>
<evidence type="ECO:0000313" key="8">
    <source>
        <dbReference type="EMBL" id="SJZ37541.1"/>
    </source>
</evidence>
<dbReference type="InterPro" id="IPR036406">
    <property type="entry name" value="Coprogen_oxidase_aer_sf"/>
</dbReference>
<organism evidence="8 9">
    <name type="scientific">Sediminibacterium ginsengisoli</name>
    <dbReference type="NCBI Taxonomy" id="413434"/>
    <lineage>
        <taxon>Bacteria</taxon>
        <taxon>Pseudomonadati</taxon>
        <taxon>Bacteroidota</taxon>
        <taxon>Chitinophagia</taxon>
        <taxon>Chitinophagales</taxon>
        <taxon>Chitinophagaceae</taxon>
        <taxon>Sediminibacterium</taxon>
    </lineage>
</organism>
<keyword evidence="9" id="KW-1185">Reference proteome</keyword>
<proteinExistence type="inferred from homology"/>
<dbReference type="GO" id="GO:0004109">
    <property type="term" value="F:coproporphyrinogen oxidase activity"/>
    <property type="evidence" value="ECO:0007669"/>
    <property type="project" value="UniProtKB-EC"/>
</dbReference>
<comment type="similarity">
    <text evidence="2">Belongs to the aerobic coproporphyrinogen-III oxidase family.</text>
</comment>
<accession>A0A1T4K544</accession>
<keyword evidence="5" id="KW-0560">Oxidoreductase</keyword>
<dbReference type="RefSeq" id="WP_078829784.1">
    <property type="nucleotide sequence ID" value="NZ_FUWH01000001.1"/>
</dbReference>
<evidence type="ECO:0000256" key="3">
    <source>
        <dbReference type="ARBA" id="ARBA00011738"/>
    </source>
</evidence>
<dbReference type="NCBIfam" id="NF003727">
    <property type="entry name" value="PRK05330.1"/>
    <property type="match status" value="1"/>
</dbReference>